<dbReference type="Proteomes" id="UP001165060">
    <property type="component" value="Unassembled WGS sequence"/>
</dbReference>
<feature type="region of interest" description="Disordered" evidence="1">
    <location>
        <begin position="1"/>
        <end position="56"/>
    </location>
</feature>
<reference evidence="2 3" key="1">
    <citation type="journal article" date="2023" name="Commun. Biol.">
        <title>Genome analysis of Parmales, the sister group of diatoms, reveals the evolutionary specialization of diatoms from phago-mixotrophs to photoautotrophs.</title>
        <authorList>
            <person name="Ban H."/>
            <person name="Sato S."/>
            <person name="Yoshikawa S."/>
            <person name="Yamada K."/>
            <person name="Nakamura Y."/>
            <person name="Ichinomiya M."/>
            <person name="Sato N."/>
            <person name="Blanc-Mathieu R."/>
            <person name="Endo H."/>
            <person name="Kuwata A."/>
            <person name="Ogata H."/>
        </authorList>
    </citation>
    <scope>NUCLEOTIDE SEQUENCE [LARGE SCALE GENOMIC DNA]</scope>
</reference>
<organism evidence="2 3">
    <name type="scientific">Tetraparma gracilis</name>
    <dbReference type="NCBI Taxonomy" id="2962635"/>
    <lineage>
        <taxon>Eukaryota</taxon>
        <taxon>Sar</taxon>
        <taxon>Stramenopiles</taxon>
        <taxon>Ochrophyta</taxon>
        <taxon>Bolidophyceae</taxon>
        <taxon>Parmales</taxon>
        <taxon>Triparmaceae</taxon>
        <taxon>Tetraparma</taxon>
    </lineage>
</organism>
<accession>A0ABQ6MPS4</accession>
<evidence type="ECO:0000256" key="1">
    <source>
        <dbReference type="SAM" id="MobiDB-lite"/>
    </source>
</evidence>
<proteinExistence type="predicted"/>
<sequence>MIREVKRRPQEQRKKQEEGGLLDEVETNLKVWDRKPSDEGAPPPPAGGDPSYDFEGTDWDLEEEMLNRQALEAKRSMALLAQRRNKVRFAKAQAGLKAKYTEHLRSAKHATERELQSRVASLRAEAADRMSSVASFKSELKERIDALCRCYEEVSVRSVQMEAAFKSAEEKMVEEARKCVELERGRCEAELRREVGESAKKLGVDVAQDVFD</sequence>
<gene>
    <name evidence="2" type="ORF">TeGR_g11152</name>
</gene>
<name>A0ABQ6MPS4_9STRA</name>
<feature type="compositionally biased region" description="Basic and acidic residues" evidence="1">
    <location>
        <begin position="1"/>
        <end position="18"/>
    </location>
</feature>
<evidence type="ECO:0000313" key="2">
    <source>
        <dbReference type="EMBL" id="GMI30398.1"/>
    </source>
</evidence>
<protein>
    <submittedName>
        <fullName evidence="2">Uncharacterized protein</fullName>
    </submittedName>
</protein>
<evidence type="ECO:0000313" key="3">
    <source>
        <dbReference type="Proteomes" id="UP001165060"/>
    </source>
</evidence>
<dbReference type="EMBL" id="BRYB01001652">
    <property type="protein sequence ID" value="GMI30398.1"/>
    <property type="molecule type" value="Genomic_DNA"/>
</dbReference>
<keyword evidence="3" id="KW-1185">Reference proteome</keyword>
<comment type="caution">
    <text evidence="2">The sequence shown here is derived from an EMBL/GenBank/DDBJ whole genome shotgun (WGS) entry which is preliminary data.</text>
</comment>